<dbReference type="AlphaFoldDB" id="A0A975D3E2"/>
<sequence>MTSTASNRRRYLALFFPFLPADRLARAARRRNGCPPDAPFALVEKRKGAICLAAVDRAALALGMVPGLSLADARARLPDLGVADHDPPADARFLERIADGCDRYTPMVALDPPDGLLLDISGCAHLFGGEAALRDDLAARFGRLGLEVLSALADTPDAAHALARYRPEPVAGTTLGALPVEALGLDGEETVGLRRAGFRRLGDLEARPSRLLAARFGEAAPDRLRRIAGGRDVRITPRRPEPALMLERRFAEPIGRTEGALAAIGELVERAASRMEAAHRGGRRFEAQLFRTDGLVRALRIETGLPVRDARVVMRLFDERLAVLADPVDPGFGFDLVRLSVPMFEPLAPLQLPLEGGALAQGELAQLLDRLSTRLGRHRVRRLAPRDSHVPEQAAFVFPAIEGGPAGGWPDPEPGEPPLRPTHLFDPPQPIEVMAGVPDGPPSRFRWRRELHEVTLAEGPERIGALWWRRADNAGLSRDYYRVEDGKGRRFWLFRLGLYGREAEQPAWYIHGLFA</sequence>
<accession>A0A975D3E2</accession>
<proteinExistence type="predicted"/>
<organism evidence="3 4">
    <name type="scientific">Rhizorhabdus wittichii</name>
    <dbReference type="NCBI Taxonomy" id="160791"/>
    <lineage>
        <taxon>Bacteria</taxon>
        <taxon>Pseudomonadati</taxon>
        <taxon>Pseudomonadota</taxon>
        <taxon>Alphaproteobacteria</taxon>
        <taxon>Sphingomonadales</taxon>
        <taxon>Sphingomonadaceae</taxon>
        <taxon>Rhizorhabdus</taxon>
    </lineage>
</organism>
<evidence type="ECO:0000259" key="2">
    <source>
        <dbReference type="Pfam" id="PF11799"/>
    </source>
</evidence>
<dbReference type="GO" id="GO:0003684">
    <property type="term" value="F:damaged DNA binding"/>
    <property type="evidence" value="ECO:0007669"/>
    <property type="project" value="InterPro"/>
</dbReference>
<dbReference type="InterPro" id="IPR050356">
    <property type="entry name" value="SulA_CellDiv_inhibitor"/>
</dbReference>
<name>A0A975D3E2_9SPHN</name>
<dbReference type="PANTHER" id="PTHR35369:SF2">
    <property type="entry name" value="BLR3025 PROTEIN"/>
    <property type="match status" value="1"/>
</dbReference>
<reference evidence="3" key="2">
    <citation type="submission" date="2021-04" db="EMBL/GenBank/DDBJ databases">
        <title>Isolation and genomic analysis of the ibuprofen-degrading bacterium Sphingomonas strain MPO218.</title>
        <authorList>
            <person name="Aulestia M."/>
            <person name="Flores A."/>
            <person name="Mangas E.L."/>
            <person name="Perez-Pulido A.J."/>
            <person name="Santero E."/>
            <person name="Camacho E.M."/>
        </authorList>
    </citation>
    <scope>NUCLEOTIDE SEQUENCE</scope>
    <source>
        <strain evidence="3">MPO218</strain>
    </source>
</reference>
<protein>
    <submittedName>
        <fullName evidence="3">DNA polymerase Y family protein</fullName>
    </submittedName>
</protein>
<dbReference type="SUPFAM" id="SSF56672">
    <property type="entry name" value="DNA/RNA polymerases"/>
    <property type="match status" value="1"/>
</dbReference>
<reference evidence="3" key="1">
    <citation type="submission" date="2020-07" db="EMBL/GenBank/DDBJ databases">
        <authorList>
            <person name="Camacho E."/>
        </authorList>
    </citation>
    <scope>NUCLEOTIDE SEQUENCE</scope>
    <source>
        <strain evidence="3">MPO218</strain>
    </source>
</reference>
<dbReference type="Proteomes" id="UP000664914">
    <property type="component" value="Chromosome"/>
</dbReference>
<keyword evidence="1" id="KW-0227">DNA damage</keyword>
<dbReference type="CDD" id="cd03468">
    <property type="entry name" value="PolY_like"/>
    <property type="match status" value="1"/>
</dbReference>
<dbReference type="GO" id="GO:0006281">
    <property type="term" value="P:DNA repair"/>
    <property type="evidence" value="ECO:0007669"/>
    <property type="project" value="InterPro"/>
</dbReference>
<dbReference type="InterPro" id="IPR043502">
    <property type="entry name" value="DNA/RNA_pol_sf"/>
</dbReference>
<gene>
    <name evidence="3" type="ORF">HRJ34_00815</name>
</gene>
<dbReference type="Pfam" id="PF11799">
    <property type="entry name" value="IMS_C"/>
    <property type="match status" value="1"/>
</dbReference>
<dbReference type="RefSeq" id="WP_208633093.1">
    <property type="nucleotide sequence ID" value="NZ_CP059319.1"/>
</dbReference>
<feature type="domain" description="DNA polymerase Y-family little finger" evidence="2">
    <location>
        <begin position="245"/>
        <end position="348"/>
    </location>
</feature>
<evidence type="ECO:0000313" key="4">
    <source>
        <dbReference type="Proteomes" id="UP000664914"/>
    </source>
</evidence>
<dbReference type="InterPro" id="IPR017961">
    <property type="entry name" value="DNA_pol_Y-fam_little_finger"/>
</dbReference>
<evidence type="ECO:0000313" key="3">
    <source>
        <dbReference type="EMBL" id="QTH22113.1"/>
    </source>
</evidence>
<dbReference type="PANTHER" id="PTHR35369">
    <property type="entry name" value="BLR3025 PROTEIN-RELATED"/>
    <property type="match status" value="1"/>
</dbReference>
<evidence type="ECO:0000256" key="1">
    <source>
        <dbReference type="ARBA" id="ARBA00022763"/>
    </source>
</evidence>
<dbReference type="EMBL" id="CP059319">
    <property type="protein sequence ID" value="QTH22113.1"/>
    <property type="molecule type" value="Genomic_DNA"/>
</dbReference>